<dbReference type="GO" id="GO:0005524">
    <property type="term" value="F:ATP binding"/>
    <property type="evidence" value="ECO:0007669"/>
    <property type="project" value="UniProtKB-KW"/>
</dbReference>
<accession>T0ZE06</accession>
<comment type="similarity">
    <text evidence="7">Belongs to the pseudomonas-type ThrB family.</text>
</comment>
<dbReference type="GO" id="GO:0009088">
    <property type="term" value="P:threonine biosynthetic process"/>
    <property type="evidence" value="ECO:0007669"/>
    <property type="project" value="UniProtKB-KW"/>
</dbReference>
<keyword evidence="8" id="KW-0812">Transmembrane</keyword>
<reference evidence="10" key="1">
    <citation type="submission" date="2013-08" db="EMBL/GenBank/DDBJ databases">
        <authorList>
            <person name="Mendez C."/>
            <person name="Richter M."/>
            <person name="Ferrer M."/>
            <person name="Sanchez J."/>
        </authorList>
    </citation>
    <scope>NUCLEOTIDE SEQUENCE</scope>
</reference>
<keyword evidence="8" id="KW-0472">Membrane</keyword>
<dbReference type="InterPro" id="IPR002575">
    <property type="entry name" value="Aminoglycoside_PTrfase"/>
</dbReference>
<evidence type="ECO:0000256" key="7">
    <source>
        <dbReference type="ARBA" id="ARBA00038240"/>
    </source>
</evidence>
<organism evidence="10">
    <name type="scientific">mine drainage metagenome</name>
    <dbReference type="NCBI Taxonomy" id="410659"/>
    <lineage>
        <taxon>unclassified sequences</taxon>
        <taxon>metagenomes</taxon>
        <taxon>ecological metagenomes</taxon>
    </lineage>
</organism>
<dbReference type="Pfam" id="PF01636">
    <property type="entry name" value="APH"/>
    <property type="match status" value="1"/>
</dbReference>
<dbReference type="Gene3D" id="3.30.200.20">
    <property type="entry name" value="Phosphorylase Kinase, domain 1"/>
    <property type="match status" value="1"/>
</dbReference>
<comment type="caution">
    <text evidence="10">The sequence shown here is derived from an EMBL/GenBank/DDBJ whole genome shotgun (WGS) entry which is preliminary data.</text>
</comment>
<evidence type="ECO:0000256" key="5">
    <source>
        <dbReference type="ARBA" id="ARBA00022777"/>
    </source>
</evidence>
<reference evidence="10" key="2">
    <citation type="journal article" date="2014" name="ISME J.">
        <title>Microbial stratification in low pH oxic and suboxic macroscopic growths along an acid mine drainage.</title>
        <authorList>
            <person name="Mendez-Garcia C."/>
            <person name="Mesa V."/>
            <person name="Sprenger R.R."/>
            <person name="Richter M."/>
            <person name="Diez M.S."/>
            <person name="Solano J."/>
            <person name="Bargiela R."/>
            <person name="Golyshina O.V."/>
            <person name="Manteca A."/>
            <person name="Ramos J.L."/>
            <person name="Gallego J.R."/>
            <person name="Llorente I."/>
            <person name="Martins Dos Santos V.A."/>
            <person name="Jensen O.N."/>
            <person name="Pelaez A.I."/>
            <person name="Sanchez J."/>
            <person name="Ferrer M."/>
        </authorList>
    </citation>
    <scope>NUCLEOTIDE SEQUENCE</scope>
</reference>
<dbReference type="Gene3D" id="3.90.1200.10">
    <property type="match status" value="1"/>
</dbReference>
<name>T0ZE06_9ZZZZ</name>
<dbReference type="AlphaFoldDB" id="T0ZE06"/>
<keyword evidence="2" id="KW-0808">Transferase</keyword>
<dbReference type="PANTHER" id="PTHR21064:SF6">
    <property type="entry name" value="AMINOGLYCOSIDE PHOSPHOTRANSFERASE DOMAIN-CONTAINING PROTEIN"/>
    <property type="match status" value="1"/>
</dbReference>
<evidence type="ECO:0000256" key="4">
    <source>
        <dbReference type="ARBA" id="ARBA00022741"/>
    </source>
</evidence>
<evidence type="ECO:0000256" key="8">
    <source>
        <dbReference type="SAM" id="Phobius"/>
    </source>
</evidence>
<keyword evidence="4" id="KW-0547">Nucleotide-binding</keyword>
<sequence>MAVFTTVSPEELSLWLEHYPVGTLQDLVPIAAGIENTNYFVHTTTGHYVLTLFEKLQAQELPYYLGLMNHLAVQGLPCPAPLPNRKGQFHALLKDKPTSLVTRLSGQSRTQPTVHHCVALGHMIARMHQAALTFEGTQVNPRGQHWRIQTAQEIRPFLTASQQSLLNHALAQASSFDPSLPQGPIHADLFRDNVLFEEERISGLIDFYFAGTDNWVYDLAIVANDWCVTPQACLDPTRLSALLVAYHEKRPLTAAEIKHWPRMLVTAALRFWLSRLNDRFQPRTGSLLNPHDPTWFEHILSHHLEQPCPWPLSTPRQVPLWHGALWIRQGAHTVLHSPIGWMTSLVLWFAFILVCSL</sequence>
<dbReference type="NCBIfam" id="TIGR00938">
    <property type="entry name" value="thrB_alt"/>
    <property type="match status" value="1"/>
</dbReference>
<dbReference type="EMBL" id="AUZX01011438">
    <property type="protein sequence ID" value="EQD43248.1"/>
    <property type="molecule type" value="Genomic_DNA"/>
</dbReference>
<evidence type="ECO:0000259" key="9">
    <source>
        <dbReference type="Pfam" id="PF01636"/>
    </source>
</evidence>
<dbReference type="SUPFAM" id="SSF56112">
    <property type="entry name" value="Protein kinase-like (PK-like)"/>
    <property type="match status" value="1"/>
</dbReference>
<dbReference type="CDD" id="cd05153">
    <property type="entry name" value="HomoserineK_II"/>
    <property type="match status" value="1"/>
</dbReference>
<evidence type="ECO:0000256" key="3">
    <source>
        <dbReference type="ARBA" id="ARBA00022697"/>
    </source>
</evidence>
<dbReference type="GO" id="GO:0004413">
    <property type="term" value="F:homoserine kinase activity"/>
    <property type="evidence" value="ECO:0007669"/>
    <property type="project" value="InterPro"/>
</dbReference>
<evidence type="ECO:0000256" key="2">
    <source>
        <dbReference type="ARBA" id="ARBA00022679"/>
    </source>
</evidence>
<dbReference type="InterPro" id="IPR005280">
    <property type="entry name" value="Homoserine_kinase_II"/>
</dbReference>
<feature type="transmembrane region" description="Helical" evidence="8">
    <location>
        <begin position="338"/>
        <end position="356"/>
    </location>
</feature>
<keyword evidence="3" id="KW-0791">Threonine biosynthesis</keyword>
<dbReference type="InterPro" id="IPR011009">
    <property type="entry name" value="Kinase-like_dom_sf"/>
</dbReference>
<proteinExistence type="inferred from homology"/>
<feature type="non-terminal residue" evidence="10">
    <location>
        <position position="357"/>
    </location>
</feature>
<keyword evidence="5 10" id="KW-0418">Kinase</keyword>
<dbReference type="HAMAP" id="MF_00301">
    <property type="entry name" value="Homoser_kinase_2"/>
    <property type="match status" value="1"/>
</dbReference>
<dbReference type="NCBIfam" id="NF003558">
    <property type="entry name" value="PRK05231.1"/>
    <property type="match status" value="1"/>
</dbReference>
<dbReference type="InterPro" id="IPR050249">
    <property type="entry name" value="Pseudomonas-type_ThrB"/>
</dbReference>
<protein>
    <submittedName>
        <fullName evidence="10">Homoserine kinase</fullName>
    </submittedName>
</protein>
<keyword evidence="1" id="KW-0028">Amino-acid biosynthesis</keyword>
<keyword evidence="8" id="KW-1133">Transmembrane helix</keyword>
<feature type="domain" description="Aminoglycoside phosphotransferase" evidence="9">
    <location>
        <begin position="27"/>
        <end position="251"/>
    </location>
</feature>
<evidence type="ECO:0000256" key="6">
    <source>
        <dbReference type="ARBA" id="ARBA00022840"/>
    </source>
</evidence>
<keyword evidence="6" id="KW-0067">ATP-binding</keyword>
<dbReference type="PANTHER" id="PTHR21064">
    <property type="entry name" value="AMINOGLYCOSIDE PHOSPHOTRANSFERASE DOMAIN-CONTAINING PROTEIN-RELATED"/>
    <property type="match status" value="1"/>
</dbReference>
<evidence type="ECO:0000256" key="1">
    <source>
        <dbReference type="ARBA" id="ARBA00022605"/>
    </source>
</evidence>
<evidence type="ECO:0000313" key="10">
    <source>
        <dbReference type="EMBL" id="EQD43248.1"/>
    </source>
</evidence>
<gene>
    <name evidence="10" type="ORF">B1A_15590</name>
</gene>